<organism evidence="1 2">
    <name type="scientific">Mucilaginibacter ginsenosidivorax</name>
    <dbReference type="NCBI Taxonomy" id="862126"/>
    <lineage>
        <taxon>Bacteria</taxon>
        <taxon>Pseudomonadati</taxon>
        <taxon>Bacteroidota</taxon>
        <taxon>Sphingobacteriia</taxon>
        <taxon>Sphingobacteriales</taxon>
        <taxon>Sphingobacteriaceae</taxon>
        <taxon>Mucilaginibacter</taxon>
    </lineage>
</organism>
<accession>A0A5B8VWX5</accession>
<dbReference type="RefSeq" id="WP_147053142.1">
    <property type="nucleotide sequence ID" value="NZ_CP042437.1"/>
</dbReference>
<protein>
    <submittedName>
        <fullName evidence="1">Uncharacterized protein</fullName>
    </submittedName>
</protein>
<dbReference type="KEGG" id="mgk:FSB76_08365"/>
<gene>
    <name evidence="1" type="ORF">FSB76_08365</name>
</gene>
<sequence length="115" mass="13300">MKPIFFTLTNKLRLMVIPDTEAHLDGHPVISYTYSLFIDRDKGHEEQVLDKLSTLHLDKIIDPDYLGFVAFEQPANVFSYTAGQHELSIAEVEEVIELLTKFRDNPTLWHPIDDM</sequence>
<evidence type="ECO:0000313" key="1">
    <source>
        <dbReference type="EMBL" id="QEC75959.1"/>
    </source>
</evidence>
<dbReference type="EMBL" id="CP042437">
    <property type="protein sequence ID" value="QEC75959.1"/>
    <property type="molecule type" value="Genomic_DNA"/>
</dbReference>
<dbReference type="Proteomes" id="UP000321362">
    <property type="component" value="Chromosome"/>
</dbReference>
<reference evidence="1 2" key="1">
    <citation type="journal article" date="2013" name="J. Microbiol.">
        <title>Mucilaginibacter ginsenosidivorax sp. nov., with ginsenoside converting activity isolated from sediment.</title>
        <authorList>
            <person name="Kim J.K."/>
            <person name="Choi T.E."/>
            <person name="Liu Q.M."/>
            <person name="Park H.Y."/>
            <person name="Yi T.H."/>
            <person name="Yoon M.H."/>
            <person name="Kim S.C."/>
            <person name="Im W.T."/>
        </authorList>
    </citation>
    <scope>NUCLEOTIDE SEQUENCE [LARGE SCALE GENOMIC DNA]</scope>
    <source>
        <strain evidence="1 2">KHI28</strain>
    </source>
</reference>
<dbReference type="AlphaFoldDB" id="A0A5B8VWX5"/>
<evidence type="ECO:0000313" key="2">
    <source>
        <dbReference type="Proteomes" id="UP000321362"/>
    </source>
</evidence>
<name>A0A5B8VWX5_9SPHI</name>
<proteinExistence type="predicted"/>
<dbReference type="OrthoDB" id="799157at2"/>
<keyword evidence="2" id="KW-1185">Reference proteome</keyword>